<sequence>MQPDGQLAAAASASLTCTILVAASASTMFASPGRPPGVQLPGAVNTGGVGVPAGHLCDVVLVQRLQHLRRVRRPGVSRAQPAVTCSTLDSSRTLRTSVSPCPHAPLAVDPEGVAAPGGAAPHGRLEGELHPGWNVPVLAVARSQDAERANSPGEQRAVHRGHQGVVRPACEGNDVVLQVDAQSNRLRVGGTPRALFCSLPFPCLAALLPAVGDGVPQPPVTAEAEGVHRAAGAARRAPRQHQHGRVVVTARHLADVLPLKESDPFRRLRQDGLQAVTQAVERPLPP</sequence>
<evidence type="ECO:0000313" key="3">
    <source>
        <dbReference type="Proteomes" id="UP001497744"/>
    </source>
</evidence>
<reference evidence="2 3" key="1">
    <citation type="submission" date="2021-06" db="EMBL/GenBank/DDBJ databases">
        <title>Genome sequence of Babesia caballi.</title>
        <authorList>
            <person name="Yamagishi J."/>
            <person name="Kidaka T."/>
            <person name="Ochi A."/>
        </authorList>
    </citation>
    <scope>NUCLEOTIDE SEQUENCE [LARGE SCALE GENOMIC DNA]</scope>
    <source>
        <strain evidence="2">USDA-D6B2</strain>
    </source>
</reference>
<feature type="signal peptide" evidence="1">
    <location>
        <begin position="1"/>
        <end position="25"/>
    </location>
</feature>
<evidence type="ECO:0000256" key="1">
    <source>
        <dbReference type="SAM" id="SignalP"/>
    </source>
</evidence>
<evidence type="ECO:0000313" key="2">
    <source>
        <dbReference type="EMBL" id="GIX65131.1"/>
    </source>
</evidence>
<dbReference type="RefSeq" id="XP_067717200.1">
    <property type="nucleotide sequence ID" value="XM_067861099.1"/>
</dbReference>
<accession>A0AAV4LY45</accession>
<dbReference type="Proteomes" id="UP001497744">
    <property type="component" value="Unassembled WGS sequence"/>
</dbReference>
<keyword evidence="1" id="KW-0732">Signal</keyword>
<dbReference type="AlphaFoldDB" id="A0AAV4LY45"/>
<keyword evidence="3" id="KW-1185">Reference proteome</keyword>
<name>A0AAV4LY45_BABCB</name>
<comment type="caution">
    <text evidence="2">The sequence shown here is derived from an EMBL/GenBank/DDBJ whole genome shotgun (WGS) entry which is preliminary data.</text>
</comment>
<gene>
    <name evidence="2" type="ORF">BcabD6B2_45660</name>
</gene>
<organism evidence="2 3">
    <name type="scientific">Babesia caballi</name>
    <dbReference type="NCBI Taxonomy" id="5871"/>
    <lineage>
        <taxon>Eukaryota</taxon>
        <taxon>Sar</taxon>
        <taxon>Alveolata</taxon>
        <taxon>Apicomplexa</taxon>
        <taxon>Aconoidasida</taxon>
        <taxon>Piroplasmida</taxon>
        <taxon>Babesiidae</taxon>
        <taxon>Babesia</taxon>
    </lineage>
</organism>
<dbReference type="EMBL" id="BPLF01000004">
    <property type="protein sequence ID" value="GIX65131.1"/>
    <property type="molecule type" value="Genomic_DNA"/>
</dbReference>
<feature type="chain" id="PRO_5043741552" evidence="1">
    <location>
        <begin position="26"/>
        <end position="286"/>
    </location>
</feature>
<protein>
    <submittedName>
        <fullName evidence="2">Transcription initiation factor TFIID subunit 2</fullName>
    </submittedName>
</protein>
<dbReference type="GeneID" id="94196612"/>
<proteinExistence type="predicted"/>